<dbReference type="Proteomes" id="UP001595536">
    <property type="component" value="Unassembled WGS sequence"/>
</dbReference>
<evidence type="ECO:0000313" key="3">
    <source>
        <dbReference type="Proteomes" id="UP001595536"/>
    </source>
</evidence>
<evidence type="ECO:0000313" key="2">
    <source>
        <dbReference type="EMBL" id="MFC3265283.1"/>
    </source>
</evidence>
<gene>
    <name evidence="2" type="ORF">ACFOEX_02760</name>
</gene>
<dbReference type="SUPFAM" id="SSF111331">
    <property type="entry name" value="NAD kinase/diacylglycerol kinase-like"/>
    <property type="match status" value="1"/>
</dbReference>
<organism evidence="2 3">
    <name type="scientific">Camelimonas abortus</name>
    <dbReference type="NCBI Taxonomy" id="1017184"/>
    <lineage>
        <taxon>Bacteria</taxon>
        <taxon>Pseudomonadati</taxon>
        <taxon>Pseudomonadota</taxon>
        <taxon>Alphaproteobacteria</taxon>
        <taxon>Hyphomicrobiales</taxon>
        <taxon>Chelatococcaceae</taxon>
        <taxon>Camelimonas</taxon>
    </lineage>
</organism>
<proteinExistence type="predicted"/>
<feature type="domain" description="YegS/DAGK C-terminal" evidence="1">
    <location>
        <begin position="17"/>
        <end position="123"/>
    </location>
</feature>
<dbReference type="InterPro" id="IPR045540">
    <property type="entry name" value="YegS/DAGK_C"/>
</dbReference>
<dbReference type="InterPro" id="IPR016064">
    <property type="entry name" value="NAD/diacylglycerol_kinase_sf"/>
</dbReference>
<keyword evidence="3" id="KW-1185">Reference proteome</keyword>
<dbReference type="Pfam" id="PF19279">
    <property type="entry name" value="YegS_C"/>
    <property type="match status" value="1"/>
</dbReference>
<dbReference type="EMBL" id="JBHRUV010000014">
    <property type="protein sequence ID" value="MFC3265283.1"/>
    <property type="molecule type" value="Genomic_DNA"/>
</dbReference>
<name>A0ABV7LC32_9HYPH</name>
<dbReference type="RefSeq" id="WP_376831390.1">
    <property type="nucleotide sequence ID" value="NZ_JBHLWR010000006.1"/>
</dbReference>
<reference evidence="3" key="1">
    <citation type="journal article" date="2019" name="Int. J. Syst. Evol. Microbiol.">
        <title>The Global Catalogue of Microorganisms (GCM) 10K type strain sequencing project: providing services to taxonomists for standard genome sequencing and annotation.</title>
        <authorList>
            <consortium name="The Broad Institute Genomics Platform"/>
            <consortium name="The Broad Institute Genome Sequencing Center for Infectious Disease"/>
            <person name="Wu L."/>
            <person name="Ma J."/>
        </authorList>
    </citation>
    <scope>NUCLEOTIDE SEQUENCE [LARGE SCALE GENOMIC DNA]</scope>
    <source>
        <strain evidence="3">CCM 7941</strain>
    </source>
</reference>
<sequence length="139" mass="14819">MLRARPFSAVIRSAQGEAPARTFQIAVGNGRHYGGGNVVSERAAIDDGQLDLYSLEMSTVWKMALMLPAFRAGAHGAWSEVRTARCAAFDVLTRRPKPVNADGEIVTATPAHFRVHPAAVRIFAPQGVAPARRRGGAAA</sequence>
<evidence type="ECO:0000259" key="1">
    <source>
        <dbReference type="Pfam" id="PF19279"/>
    </source>
</evidence>
<dbReference type="Gene3D" id="2.60.200.40">
    <property type="match status" value="1"/>
</dbReference>
<protein>
    <recommendedName>
        <fullName evidence="1">YegS/DAGK C-terminal domain-containing protein</fullName>
    </recommendedName>
</protein>
<comment type="caution">
    <text evidence="2">The sequence shown here is derived from an EMBL/GenBank/DDBJ whole genome shotgun (WGS) entry which is preliminary data.</text>
</comment>
<accession>A0ABV7LC32</accession>